<protein>
    <submittedName>
        <fullName evidence="1">Uncharacterized protein</fullName>
    </submittedName>
</protein>
<dbReference type="EMBL" id="CP116805">
    <property type="protein sequence ID" value="WCL55613.1"/>
    <property type="molecule type" value="Genomic_DNA"/>
</dbReference>
<accession>A0AAE9XQU5</accession>
<reference evidence="1" key="1">
    <citation type="submission" date="2023-01" db="EMBL/GenBank/DDBJ databases">
        <title>The genome sequence of Kordiimonadaceae bacterium 6D33.</title>
        <authorList>
            <person name="Liu Y."/>
        </authorList>
    </citation>
    <scope>NUCLEOTIDE SEQUENCE</scope>
    <source>
        <strain evidence="1">6D33</strain>
    </source>
</reference>
<gene>
    <name evidence="1" type="ORF">PH603_07540</name>
</gene>
<proteinExistence type="predicted"/>
<evidence type="ECO:0000313" key="1">
    <source>
        <dbReference type="EMBL" id="WCL55613.1"/>
    </source>
</evidence>
<dbReference type="Proteomes" id="UP001217500">
    <property type="component" value="Chromosome"/>
</dbReference>
<organism evidence="1 2">
    <name type="scientific">Gimibacter soli</name>
    <dbReference type="NCBI Taxonomy" id="3024400"/>
    <lineage>
        <taxon>Bacteria</taxon>
        <taxon>Pseudomonadati</taxon>
        <taxon>Pseudomonadota</taxon>
        <taxon>Alphaproteobacteria</taxon>
        <taxon>Kordiimonadales</taxon>
        <taxon>Temperatibacteraceae</taxon>
        <taxon>Gimibacter</taxon>
    </lineage>
</organism>
<evidence type="ECO:0000313" key="2">
    <source>
        <dbReference type="Proteomes" id="UP001217500"/>
    </source>
</evidence>
<name>A0AAE9XQU5_9PROT</name>
<dbReference type="Pfam" id="PF21196">
    <property type="entry name" value="PcrA_UvrD_tudor"/>
    <property type="match status" value="1"/>
</dbReference>
<dbReference type="KEGG" id="gso:PH603_07540"/>
<keyword evidence="2" id="KW-1185">Reference proteome</keyword>
<dbReference type="RefSeq" id="WP_289505453.1">
    <property type="nucleotide sequence ID" value="NZ_CP116805.1"/>
</dbReference>
<sequence>MSKRNIEISYGDIVEHRKFGRGRVLDVEGGKCEIDFFDAVGIKRVMNTYLEKLHSGDGKGIKFWQKEWDALVAELIDAQMAAMNLLPSLFRPIGDDAAQLHRQYQQLQERSRAVEGRVRQFLIAEQAGEHK</sequence>
<dbReference type="AlphaFoldDB" id="A0AAE9XQU5"/>